<evidence type="ECO:0000259" key="8">
    <source>
        <dbReference type="Pfam" id="PF07499"/>
    </source>
</evidence>
<organism evidence="9 10">
    <name type="scientific">Ructibacterium gallinarum</name>
    <dbReference type="NCBI Taxonomy" id="2779355"/>
    <lineage>
        <taxon>Bacteria</taxon>
        <taxon>Bacillati</taxon>
        <taxon>Bacillota</taxon>
        <taxon>Clostridia</taxon>
        <taxon>Eubacteriales</taxon>
        <taxon>Oscillospiraceae</taxon>
        <taxon>Ructibacterium</taxon>
    </lineage>
</organism>
<keyword evidence="1 6" id="KW-0963">Cytoplasm</keyword>
<keyword evidence="9" id="KW-0378">Hydrolase</keyword>
<feature type="region of interest" description="Domain III" evidence="6">
    <location>
        <begin position="179"/>
        <end position="223"/>
    </location>
</feature>
<dbReference type="Gene3D" id="2.40.50.140">
    <property type="entry name" value="Nucleic acid-binding proteins"/>
    <property type="match status" value="1"/>
</dbReference>
<dbReference type="Gene3D" id="1.10.150.20">
    <property type="entry name" value="5' to 3' exonuclease, C-terminal subdomain"/>
    <property type="match status" value="1"/>
</dbReference>
<keyword evidence="2 6" id="KW-0227">DNA damage</keyword>
<comment type="function">
    <text evidence="6">The RuvA-RuvB-RuvC complex processes Holliday junction (HJ) DNA during genetic recombination and DNA repair, while the RuvA-RuvB complex plays an important role in the rescue of blocked DNA replication forks via replication fork reversal (RFR). RuvA specifically binds to HJ cruciform DNA, conferring on it an open structure. The RuvB hexamer acts as an ATP-dependent pump, pulling dsDNA into and through the RuvAB complex. HJ branch migration allows RuvC to scan DNA until it finds its consensus sequence, where it cleaves and resolves the cruciform DNA.</text>
</comment>
<accession>A0A9D5M6G4</accession>
<name>A0A9D5M6G4_9FIRM</name>
<dbReference type="InterPro" id="IPR011114">
    <property type="entry name" value="RuvA_C"/>
</dbReference>
<dbReference type="GO" id="GO:0016787">
    <property type="term" value="F:hydrolase activity"/>
    <property type="evidence" value="ECO:0007669"/>
    <property type="project" value="UniProtKB-KW"/>
</dbReference>
<keyword evidence="10" id="KW-1185">Reference proteome</keyword>
<proteinExistence type="inferred from homology"/>
<feature type="domain" description="Holliday junction DNA helicase RuvA C-terminal" evidence="8">
    <location>
        <begin position="182"/>
        <end position="221"/>
    </location>
</feature>
<dbReference type="Pfam" id="PF07499">
    <property type="entry name" value="RuvA_C"/>
    <property type="match status" value="1"/>
</dbReference>
<dbReference type="InterPro" id="IPR013849">
    <property type="entry name" value="DNA_helicase_Holl-junc_RuvA_I"/>
</dbReference>
<gene>
    <name evidence="6 9" type="primary">ruvA</name>
    <name evidence="9" type="ORF">INF28_07890</name>
</gene>
<dbReference type="SUPFAM" id="SSF46929">
    <property type="entry name" value="DNA helicase RuvA subunit, C-terminal domain"/>
    <property type="match status" value="1"/>
</dbReference>
<reference evidence="9" key="1">
    <citation type="submission" date="2020-10" db="EMBL/GenBank/DDBJ databases">
        <title>ChiBAC.</title>
        <authorList>
            <person name="Zenner C."/>
            <person name="Hitch T.C.A."/>
            <person name="Clavel T."/>
        </authorList>
    </citation>
    <scope>NUCLEOTIDE SEQUENCE</scope>
    <source>
        <strain evidence="9">DSM 107454</strain>
    </source>
</reference>
<sequence length="223" mass="24007">MKKVLKLCLIILYSYAKIKKYGGVTVFYYISGKLVHKTDAFAVIDAGGVGYKLYSTRVSLENLGDIGESARLYTYMNLKTASDLCVLYGFSTMEELNIFEMIVGVSGIGAKTAVNLLSNVSPSKFALCVVTNDAKYLSAHTPGLGPKGAQRIILELKDKFKGVDLQEIPGEEIFSPEAQEPDEAVSALVVLGYSAQEAKAALKGVSGSLEEMIKAGLKNLMKG</sequence>
<evidence type="ECO:0000256" key="5">
    <source>
        <dbReference type="ARBA" id="ARBA00023204"/>
    </source>
</evidence>
<dbReference type="HAMAP" id="MF_00031">
    <property type="entry name" value="DNA_HJ_migration_RuvA"/>
    <property type="match status" value="1"/>
</dbReference>
<dbReference type="InterPro" id="IPR000085">
    <property type="entry name" value="RuvA"/>
</dbReference>
<dbReference type="GO" id="GO:0006281">
    <property type="term" value="P:DNA repair"/>
    <property type="evidence" value="ECO:0007669"/>
    <property type="project" value="UniProtKB-UniRule"/>
</dbReference>
<dbReference type="GO" id="GO:0048476">
    <property type="term" value="C:Holliday junction resolvase complex"/>
    <property type="evidence" value="ECO:0007669"/>
    <property type="project" value="UniProtKB-UniRule"/>
</dbReference>
<evidence type="ECO:0000256" key="3">
    <source>
        <dbReference type="ARBA" id="ARBA00023125"/>
    </source>
</evidence>
<keyword evidence="4 6" id="KW-0233">DNA recombination</keyword>
<dbReference type="Pfam" id="PF14520">
    <property type="entry name" value="HHH_5"/>
    <property type="match status" value="1"/>
</dbReference>
<dbReference type="Proteomes" id="UP000806542">
    <property type="component" value="Unassembled WGS sequence"/>
</dbReference>
<comment type="subcellular location">
    <subcellularLocation>
        <location evidence="6">Cytoplasm</location>
    </subcellularLocation>
</comment>
<dbReference type="Gene3D" id="1.10.8.10">
    <property type="entry name" value="DNA helicase RuvA subunit, C-terminal domain"/>
    <property type="match status" value="1"/>
</dbReference>
<dbReference type="EMBL" id="JADCKB010000015">
    <property type="protein sequence ID" value="MBE5040382.1"/>
    <property type="molecule type" value="Genomic_DNA"/>
</dbReference>
<protein>
    <recommendedName>
        <fullName evidence="6">Holliday junction branch migration complex subunit RuvA</fullName>
    </recommendedName>
</protein>
<dbReference type="InterPro" id="IPR036267">
    <property type="entry name" value="RuvA_C_sf"/>
</dbReference>
<feature type="domain" description="DNA helicase Holliday junction RuvA type" evidence="7">
    <location>
        <begin position="28"/>
        <end position="80"/>
    </location>
</feature>
<comment type="similarity">
    <text evidence="6">Belongs to the RuvA family.</text>
</comment>
<dbReference type="GO" id="GO:0005524">
    <property type="term" value="F:ATP binding"/>
    <property type="evidence" value="ECO:0007669"/>
    <property type="project" value="InterPro"/>
</dbReference>
<dbReference type="NCBIfam" id="TIGR00084">
    <property type="entry name" value="ruvA"/>
    <property type="match status" value="1"/>
</dbReference>
<dbReference type="GO" id="GO:0009379">
    <property type="term" value="C:Holliday junction helicase complex"/>
    <property type="evidence" value="ECO:0007669"/>
    <property type="project" value="InterPro"/>
</dbReference>
<dbReference type="InterPro" id="IPR010994">
    <property type="entry name" value="RuvA_2-like"/>
</dbReference>
<evidence type="ECO:0000256" key="1">
    <source>
        <dbReference type="ARBA" id="ARBA00022490"/>
    </source>
</evidence>
<evidence type="ECO:0000313" key="9">
    <source>
        <dbReference type="EMBL" id="MBE5040382.1"/>
    </source>
</evidence>
<comment type="subunit">
    <text evidence="6">Homotetramer. Forms an RuvA(8)-RuvB(12)-Holliday junction (HJ) complex. HJ DNA is sandwiched between 2 RuvA tetramers; dsDNA enters through RuvA and exits via RuvB. An RuvB hexamer assembles on each DNA strand where it exits the tetramer. Each RuvB hexamer is contacted by two RuvA subunits (via domain III) on 2 adjacent RuvB subunits; this complex drives branch migration. In the full resolvosome a probable DNA-RuvA(4)-RuvB(12)-RuvC(2) complex forms which resolves the HJ.</text>
</comment>
<dbReference type="GO" id="GO:0006310">
    <property type="term" value="P:DNA recombination"/>
    <property type="evidence" value="ECO:0007669"/>
    <property type="project" value="UniProtKB-UniRule"/>
</dbReference>
<evidence type="ECO:0000256" key="6">
    <source>
        <dbReference type="HAMAP-Rule" id="MF_00031"/>
    </source>
</evidence>
<dbReference type="GO" id="GO:0009378">
    <property type="term" value="F:four-way junction helicase activity"/>
    <property type="evidence" value="ECO:0007669"/>
    <property type="project" value="InterPro"/>
</dbReference>
<keyword evidence="5 6" id="KW-0234">DNA repair</keyword>
<evidence type="ECO:0000259" key="7">
    <source>
        <dbReference type="Pfam" id="PF01330"/>
    </source>
</evidence>
<comment type="domain">
    <text evidence="6">Has three domains with a flexible linker between the domains II and III and assumes an 'L' shape. Domain III is highly mobile and contacts RuvB.</text>
</comment>
<dbReference type="GO" id="GO:0000400">
    <property type="term" value="F:four-way junction DNA binding"/>
    <property type="evidence" value="ECO:0007669"/>
    <property type="project" value="UniProtKB-UniRule"/>
</dbReference>
<dbReference type="SUPFAM" id="SSF47781">
    <property type="entry name" value="RuvA domain 2-like"/>
    <property type="match status" value="1"/>
</dbReference>
<dbReference type="AlphaFoldDB" id="A0A9D5M6G4"/>
<dbReference type="SUPFAM" id="SSF50249">
    <property type="entry name" value="Nucleic acid-binding proteins"/>
    <property type="match status" value="1"/>
</dbReference>
<dbReference type="Pfam" id="PF01330">
    <property type="entry name" value="RuvA_N"/>
    <property type="match status" value="1"/>
</dbReference>
<evidence type="ECO:0000313" key="10">
    <source>
        <dbReference type="Proteomes" id="UP000806542"/>
    </source>
</evidence>
<evidence type="ECO:0000256" key="2">
    <source>
        <dbReference type="ARBA" id="ARBA00022763"/>
    </source>
</evidence>
<dbReference type="GO" id="GO:0005737">
    <property type="term" value="C:cytoplasm"/>
    <property type="evidence" value="ECO:0007669"/>
    <property type="project" value="UniProtKB-SubCell"/>
</dbReference>
<dbReference type="InterPro" id="IPR012340">
    <property type="entry name" value="NA-bd_OB-fold"/>
</dbReference>
<dbReference type="CDD" id="cd14332">
    <property type="entry name" value="UBA_RuvA_C"/>
    <property type="match status" value="1"/>
</dbReference>
<evidence type="ECO:0000256" key="4">
    <source>
        <dbReference type="ARBA" id="ARBA00023172"/>
    </source>
</evidence>
<comment type="caution">
    <text evidence="9">The sequence shown here is derived from an EMBL/GenBank/DDBJ whole genome shotgun (WGS) entry which is preliminary data.</text>
</comment>
<keyword evidence="3 6" id="KW-0238">DNA-binding</keyword>
<comment type="caution">
    <text evidence="6">Lacks conserved residue(s) required for the propagation of feature annotation.</text>
</comment>